<keyword evidence="6 10" id="KW-0378">Hydrolase</keyword>
<evidence type="ECO:0000256" key="3">
    <source>
        <dbReference type="ARBA" id="ARBA00022475"/>
    </source>
</evidence>
<evidence type="ECO:0000256" key="10">
    <source>
        <dbReference type="PROSITE-ProRule" id="PRU01240"/>
    </source>
</evidence>
<evidence type="ECO:0000256" key="5">
    <source>
        <dbReference type="ARBA" id="ARBA00022692"/>
    </source>
</evidence>
<protein>
    <submittedName>
        <fullName evidence="14">Type VII secretion-associated serine protease mycosin</fullName>
    </submittedName>
</protein>
<dbReference type="NCBIfam" id="TIGR03921">
    <property type="entry name" value="T7SS_mycosin"/>
    <property type="match status" value="1"/>
</dbReference>
<evidence type="ECO:0000256" key="1">
    <source>
        <dbReference type="ARBA" id="ARBA00004162"/>
    </source>
</evidence>
<evidence type="ECO:0000256" key="2">
    <source>
        <dbReference type="ARBA" id="ARBA00011073"/>
    </source>
</evidence>
<feature type="transmembrane region" description="Helical" evidence="12">
    <location>
        <begin position="440"/>
        <end position="460"/>
    </location>
</feature>
<dbReference type="PROSITE" id="PS00137">
    <property type="entry name" value="SUBTILASE_HIS"/>
    <property type="match status" value="1"/>
</dbReference>
<dbReference type="InterPro" id="IPR023827">
    <property type="entry name" value="Peptidase_S8_Asp-AS"/>
</dbReference>
<gene>
    <name evidence="14" type="primary">mycP</name>
    <name evidence="14" type="ORF">F5544_05500</name>
</gene>
<dbReference type="EMBL" id="CP046172">
    <property type="protein sequence ID" value="QIS09012.1"/>
    <property type="molecule type" value="Genomic_DNA"/>
</dbReference>
<dbReference type="InterPro" id="IPR022398">
    <property type="entry name" value="Peptidase_S8_His-AS"/>
</dbReference>
<dbReference type="InterPro" id="IPR023834">
    <property type="entry name" value="T7SS_pept_S8A_mycosin"/>
</dbReference>
<keyword evidence="7 10" id="KW-0720">Serine protease</keyword>
<dbReference type="KEGG" id="nah:F5544_05500"/>
<accession>A0A6G9Y720</accession>
<dbReference type="PANTHER" id="PTHR43806:SF11">
    <property type="entry name" value="CEREVISIN-RELATED"/>
    <property type="match status" value="1"/>
</dbReference>
<evidence type="ECO:0000256" key="6">
    <source>
        <dbReference type="ARBA" id="ARBA00022801"/>
    </source>
</evidence>
<evidence type="ECO:0000256" key="4">
    <source>
        <dbReference type="ARBA" id="ARBA00022670"/>
    </source>
</evidence>
<dbReference type="InterPro" id="IPR023828">
    <property type="entry name" value="Peptidase_S8_Ser-AS"/>
</dbReference>
<keyword evidence="9 12" id="KW-0472">Membrane</keyword>
<keyword evidence="15" id="KW-1185">Reference proteome</keyword>
<evidence type="ECO:0000259" key="13">
    <source>
        <dbReference type="Pfam" id="PF00082"/>
    </source>
</evidence>
<feature type="active site" description="Charge relay system" evidence="10">
    <location>
        <position position="110"/>
    </location>
</feature>
<organism evidence="14 15">
    <name type="scientific">Nocardia arthritidis</name>
    <dbReference type="NCBI Taxonomy" id="228602"/>
    <lineage>
        <taxon>Bacteria</taxon>
        <taxon>Bacillati</taxon>
        <taxon>Actinomycetota</taxon>
        <taxon>Actinomycetes</taxon>
        <taxon>Mycobacteriales</taxon>
        <taxon>Nocardiaceae</taxon>
        <taxon>Nocardia</taxon>
    </lineage>
</organism>
<keyword evidence="5 12" id="KW-0812">Transmembrane</keyword>
<keyword evidence="8 12" id="KW-1133">Transmembrane helix</keyword>
<dbReference type="Proteomes" id="UP000503540">
    <property type="component" value="Chromosome"/>
</dbReference>
<feature type="active site" description="Charge relay system" evidence="10">
    <location>
        <position position="141"/>
    </location>
</feature>
<dbReference type="PROSITE" id="PS00138">
    <property type="entry name" value="SUBTILASE_SER"/>
    <property type="match status" value="1"/>
</dbReference>
<dbReference type="InterPro" id="IPR050131">
    <property type="entry name" value="Peptidase_S8_subtilisin-like"/>
</dbReference>
<dbReference type="GO" id="GO:0006508">
    <property type="term" value="P:proteolysis"/>
    <property type="evidence" value="ECO:0007669"/>
    <property type="project" value="UniProtKB-KW"/>
</dbReference>
<keyword evidence="4 10" id="KW-0645">Protease</keyword>
<dbReference type="PRINTS" id="PR00723">
    <property type="entry name" value="SUBTILISIN"/>
</dbReference>
<dbReference type="SUPFAM" id="SSF52743">
    <property type="entry name" value="Subtilisin-like"/>
    <property type="match status" value="1"/>
</dbReference>
<dbReference type="Gene3D" id="3.40.50.200">
    <property type="entry name" value="Peptidase S8/S53 domain"/>
    <property type="match status" value="1"/>
</dbReference>
<dbReference type="InterPro" id="IPR015500">
    <property type="entry name" value="Peptidase_S8_subtilisin-rel"/>
</dbReference>
<name>A0A6G9Y720_9NOCA</name>
<evidence type="ECO:0000256" key="9">
    <source>
        <dbReference type="ARBA" id="ARBA00023136"/>
    </source>
</evidence>
<evidence type="ECO:0000313" key="14">
    <source>
        <dbReference type="EMBL" id="QIS09012.1"/>
    </source>
</evidence>
<dbReference type="InterPro" id="IPR036852">
    <property type="entry name" value="Peptidase_S8/S53_dom_sf"/>
</dbReference>
<dbReference type="PROSITE" id="PS51892">
    <property type="entry name" value="SUBTILASE"/>
    <property type="match status" value="1"/>
</dbReference>
<evidence type="ECO:0000256" key="8">
    <source>
        <dbReference type="ARBA" id="ARBA00022989"/>
    </source>
</evidence>
<evidence type="ECO:0000256" key="11">
    <source>
        <dbReference type="RuleBase" id="RU003355"/>
    </source>
</evidence>
<dbReference type="GO" id="GO:0004252">
    <property type="term" value="F:serine-type endopeptidase activity"/>
    <property type="evidence" value="ECO:0007669"/>
    <property type="project" value="UniProtKB-UniRule"/>
</dbReference>
<keyword evidence="3" id="KW-1003">Cell membrane</keyword>
<dbReference type="GO" id="GO:0005886">
    <property type="term" value="C:plasma membrane"/>
    <property type="evidence" value="ECO:0007669"/>
    <property type="project" value="UniProtKB-SubCell"/>
</dbReference>
<dbReference type="PROSITE" id="PS00136">
    <property type="entry name" value="SUBTILASE_ASP"/>
    <property type="match status" value="1"/>
</dbReference>
<feature type="domain" description="Peptidase S8/S53" evidence="13">
    <location>
        <begin position="101"/>
        <end position="397"/>
    </location>
</feature>
<evidence type="ECO:0000256" key="12">
    <source>
        <dbReference type="SAM" id="Phobius"/>
    </source>
</evidence>
<dbReference type="RefSeq" id="WP_167472178.1">
    <property type="nucleotide sequence ID" value="NZ_CP046172.1"/>
</dbReference>
<dbReference type="PANTHER" id="PTHR43806">
    <property type="entry name" value="PEPTIDASE S8"/>
    <property type="match status" value="1"/>
</dbReference>
<evidence type="ECO:0000256" key="7">
    <source>
        <dbReference type="ARBA" id="ARBA00022825"/>
    </source>
</evidence>
<dbReference type="InterPro" id="IPR000209">
    <property type="entry name" value="Peptidase_S8/S53_dom"/>
</dbReference>
<evidence type="ECO:0000313" key="15">
    <source>
        <dbReference type="Proteomes" id="UP000503540"/>
    </source>
</evidence>
<comment type="similarity">
    <text evidence="2 10 11">Belongs to the peptidase S8 family.</text>
</comment>
<comment type="subcellular location">
    <subcellularLocation>
        <location evidence="1">Cell membrane</location>
        <topology evidence="1">Single-pass membrane protein</topology>
    </subcellularLocation>
</comment>
<sequence length="479" mass="48423">MTGRALRPVRRRGAGLACAAWVLGASIFGWPATAGAYTGAPAIDPGALGAAQAISGRPAPLEVTEQKNTCNEPVLSKGSPAEPPIAQKVLNLPAAWQFSRGAGQKVAVIDTGVARHPRLPPLEAGGDYVSDTDGTVDCDGHGTIVAGLIAARPSPGDAFTGVAPDADLLTIRQLSLAYGPKATNGGQAPPGAIHSSGYGNVLTLAGAVVRAVDMGATVINISEVACSAAGSDTADAALGAAVKYAYDRNVVVVAAAGNLQQDGACSKQNDGSGWGRVITVASPAWFTPYVLAVGSVDPDGSPSELSLHGPWVGVSAIGRQIVSLDSKPGGTGLVDGSRAEDGVHPIEGTSFAAPQVAGLAALVRSRFPQLTAPQVMDRIIRTAHAPGPGRDDRIGAGLIDPVAALTAQLPDQPVAAGADKPHHIAAPVAEQGPDPLPRRVAVIGSIACLAALGIGAALAIPFRRRRREPVDLDPDVTDR</sequence>
<feature type="active site" description="Charge relay system" evidence="10">
    <location>
        <position position="350"/>
    </location>
</feature>
<reference evidence="14 15" key="1">
    <citation type="journal article" date="2019" name="ACS Chem. Biol.">
        <title>Identification and Mobilization of a Cryptic Antibiotic Biosynthesis Gene Locus from a Human-Pathogenic Nocardia Isolate.</title>
        <authorList>
            <person name="Herisse M."/>
            <person name="Ishida K."/>
            <person name="Porter J.L."/>
            <person name="Howden B."/>
            <person name="Hertweck C."/>
            <person name="Stinear T.P."/>
            <person name="Pidot S.J."/>
        </authorList>
    </citation>
    <scope>NUCLEOTIDE SEQUENCE [LARGE SCALE GENOMIC DNA]</scope>
    <source>
        <strain evidence="14 15">AUSMDU00012717</strain>
    </source>
</reference>
<proteinExistence type="inferred from homology"/>
<dbReference type="Pfam" id="PF00082">
    <property type="entry name" value="Peptidase_S8"/>
    <property type="match status" value="1"/>
</dbReference>
<dbReference type="AlphaFoldDB" id="A0A6G9Y720"/>